<keyword evidence="5" id="KW-0418">Kinase</keyword>
<dbReference type="InterPro" id="IPR035907">
    <property type="entry name" value="Hppk_sf"/>
</dbReference>
<evidence type="ECO:0000256" key="5">
    <source>
        <dbReference type="ARBA" id="ARBA00022777"/>
    </source>
</evidence>
<dbReference type="SUPFAM" id="SSF55083">
    <property type="entry name" value="6-hydroxymethyl-7,8-dihydropterin pyrophosphokinase, HPPK"/>
    <property type="match status" value="1"/>
</dbReference>
<dbReference type="CDD" id="cd00483">
    <property type="entry name" value="HPPK"/>
    <property type="match status" value="1"/>
</dbReference>
<gene>
    <name evidence="9" type="ORF">LCGC14_1828890</name>
</gene>
<dbReference type="EMBL" id="LAZR01018029">
    <property type="protein sequence ID" value="KKL97989.1"/>
    <property type="molecule type" value="Genomic_DNA"/>
</dbReference>
<dbReference type="PANTHER" id="PTHR43071">
    <property type="entry name" value="2-AMINO-4-HYDROXY-6-HYDROXYMETHYLDIHYDROPTERIDINE PYROPHOSPHOKINASE"/>
    <property type="match status" value="1"/>
</dbReference>
<sequence length="146" mass="16758">MKQETKTKQDGKELGLHQVIISVGSNIGPHKNIRLSHEMLDNETRLLAVADIIKTTPIGYTQQPDFLNTAYLIETNLEYDDFNAFLKSVEDRLGRERGAIKSGPRTIDLDIIVWDRNVVTQDYFNYEYVSTPVNQILTARQISVYR</sequence>
<dbReference type="NCBIfam" id="TIGR01498">
    <property type="entry name" value="folK"/>
    <property type="match status" value="1"/>
</dbReference>
<evidence type="ECO:0000313" key="9">
    <source>
        <dbReference type="EMBL" id="KKL97989.1"/>
    </source>
</evidence>
<organism evidence="9">
    <name type="scientific">marine sediment metagenome</name>
    <dbReference type="NCBI Taxonomy" id="412755"/>
    <lineage>
        <taxon>unclassified sequences</taxon>
        <taxon>metagenomes</taxon>
        <taxon>ecological metagenomes</taxon>
    </lineage>
</organism>
<feature type="domain" description="7,8-dihydro-6-hydroxymethylpterin-pyrophosphokinase" evidence="8">
    <location>
        <begin position="101"/>
        <end position="112"/>
    </location>
</feature>
<dbReference type="Gene3D" id="3.30.70.560">
    <property type="entry name" value="7,8-Dihydro-6-hydroxymethylpterin-pyrophosphokinase HPPK"/>
    <property type="match status" value="1"/>
</dbReference>
<evidence type="ECO:0000256" key="2">
    <source>
        <dbReference type="ARBA" id="ARBA00013253"/>
    </source>
</evidence>
<dbReference type="InterPro" id="IPR000550">
    <property type="entry name" value="Hppk"/>
</dbReference>
<comment type="caution">
    <text evidence="9">The sequence shown here is derived from an EMBL/GenBank/DDBJ whole genome shotgun (WGS) entry which is preliminary data.</text>
</comment>
<dbReference type="PANTHER" id="PTHR43071:SF1">
    <property type="entry name" value="2-AMINO-4-HYDROXY-6-HYDROXYMETHYLDIHYDROPTERIDINE PYROPHOSPHOKINASE"/>
    <property type="match status" value="1"/>
</dbReference>
<dbReference type="GO" id="GO:0046656">
    <property type="term" value="P:folic acid biosynthetic process"/>
    <property type="evidence" value="ECO:0007669"/>
    <property type="project" value="UniProtKB-KW"/>
</dbReference>
<dbReference type="UniPathway" id="UPA00077">
    <property type="reaction ID" value="UER00155"/>
</dbReference>
<dbReference type="Pfam" id="PF01288">
    <property type="entry name" value="HPPK"/>
    <property type="match status" value="1"/>
</dbReference>
<evidence type="ECO:0000256" key="4">
    <source>
        <dbReference type="ARBA" id="ARBA00022741"/>
    </source>
</evidence>
<evidence type="ECO:0000259" key="8">
    <source>
        <dbReference type="PROSITE" id="PS00794"/>
    </source>
</evidence>
<name>A0A0F9GGN2_9ZZZZ</name>
<evidence type="ECO:0000256" key="7">
    <source>
        <dbReference type="ARBA" id="ARBA00022909"/>
    </source>
</evidence>
<keyword evidence="3" id="KW-0808">Transferase</keyword>
<keyword evidence="6" id="KW-0067">ATP-binding</keyword>
<keyword evidence="4" id="KW-0547">Nucleotide-binding</keyword>
<dbReference type="AlphaFoldDB" id="A0A0F9GGN2"/>
<protein>
    <recommendedName>
        <fullName evidence="2">2-amino-4-hydroxy-6-hydroxymethyldihydropteridine diphosphokinase</fullName>
        <ecNumber evidence="2">2.7.6.3</ecNumber>
    </recommendedName>
</protein>
<dbReference type="PROSITE" id="PS00794">
    <property type="entry name" value="HPPK"/>
    <property type="match status" value="1"/>
</dbReference>
<evidence type="ECO:0000256" key="6">
    <source>
        <dbReference type="ARBA" id="ARBA00022840"/>
    </source>
</evidence>
<accession>A0A0F9GGN2</accession>
<dbReference type="GO" id="GO:0016301">
    <property type="term" value="F:kinase activity"/>
    <property type="evidence" value="ECO:0007669"/>
    <property type="project" value="UniProtKB-KW"/>
</dbReference>
<proteinExistence type="predicted"/>
<dbReference type="EC" id="2.7.6.3" evidence="2"/>
<dbReference type="GO" id="GO:0005524">
    <property type="term" value="F:ATP binding"/>
    <property type="evidence" value="ECO:0007669"/>
    <property type="project" value="UniProtKB-KW"/>
</dbReference>
<comment type="pathway">
    <text evidence="1">Cofactor biosynthesis; tetrahydrofolate biosynthesis; 2-amino-4-hydroxy-6-hydroxymethyl-7,8-dihydropteridine diphosphate from 7,8-dihydroneopterin triphosphate: step 4/4.</text>
</comment>
<dbReference type="GO" id="GO:0003848">
    <property type="term" value="F:2-amino-4-hydroxy-6-hydroxymethyldihydropteridine diphosphokinase activity"/>
    <property type="evidence" value="ECO:0007669"/>
    <property type="project" value="UniProtKB-EC"/>
</dbReference>
<keyword evidence="7" id="KW-0289">Folate biosynthesis</keyword>
<evidence type="ECO:0000256" key="3">
    <source>
        <dbReference type="ARBA" id="ARBA00022679"/>
    </source>
</evidence>
<reference evidence="9" key="1">
    <citation type="journal article" date="2015" name="Nature">
        <title>Complex archaea that bridge the gap between prokaryotes and eukaryotes.</title>
        <authorList>
            <person name="Spang A."/>
            <person name="Saw J.H."/>
            <person name="Jorgensen S.L."/>
            <person name="Zaremba-Niedzwiedzka K."/>
            <person name="Martijn J."/>
            <person name="Lind A.E."/>
            <person name="van Eijk R."/>
            <person name="Schleper C."/>
            <person name="Guy L."/>
            <person name="Ettema T.J."/>
        </authorList>
    </citation>
    <scope>NUCLEOTIDE SEQUENCE</scope>
</reference>
<evidence type="ECO:0000256" key="1">
    <source>
        <dbReference type="ARBA" id="ARBA00005051"/>
    </source>
</evidence>
<dbReference type="GO" id="GO:0046654">
    <property type="term" value="P:tetrahydrofolate biosynthetic process"/>
    <property type="evidence" value="ECO:0007669"/>
    <property type="project" value="UniProtKB-UniPathway"/>
</dbReference>